<organism evidence="3 4">
    <name type="scientific">Tropilaelaps mercedesae</name>
    <dbReference type="NCBI Taxonomy" id="418985"/>
    <lineage>
        <taxon>Eukaryota</taxon>
        <taxon>Metazoa</taxon>
        <taxon>Ecdysozoa</taxon>
        <taxon>Arthropoda</taxon>
        <taxon>Chelicerata</taxon>
        <taxon>Arachnida</taxon>
        <taxon>Acari</taxon>
        <taxon>Parasitiformes</taxon>
        <taxon>Mesostigmata</taxon>
        <taxon>Gamasina</taxon>
        <taxon>Dermanyssoidea</taxon>
        <taxon>Laelapidae</taxon>
        <taxon>Tropilaelaps</taxon>
    </lineage>
</organism>
<feature type="transmembrane region" description="Helical" evidence="1">
    <location>
        <begin position="20"/>
        <end position="38"/>
    </location>
</feature>
<feature type="domain" description="ZP" evidence="2">
    <location>
        <begin position="74"/>
        <end position="208"/>
    </location>
</feature>
<evidence type="ECO:0000256" key="1">
    <source>
        <dbReference type="SAM" id="Phobius"/>
    </source>
</evidence>
<dbReference type="InterPro" id="IPR001507">
    <property type="entry name" value="ZP_dom"/>
</dbReference>
<dbReference type="STRING" id="418985.A0A1V9X0L7"/>
<evidence type="ECO:0000313" key="3">
    <source>
        <dbReference type="EMBL" id="OQR67074.1"/>
    </source>
</evidence>
<dbReference type="InParanoid" id="A0A1V9X0L7"/>
<dbReference type="Proteomes" id="UP000192247">
    <property type="component" value="Unassembled WGS sequence"/>
</dbReference>
<protein>
    <recommendedName>
        <fullName evidence="2">ZP domain-containing protein</fullName>
    </recommendedName>
</protein>
<keyword evidence="1" id="KW-0472">Membrane</keyword>
<name>A0A1V9X0L7_9ACAR</name>
<dbReference type="OrthoDB" id="6407830at2759"/>
<keyword evidence="1" id="KW-1133">Transmembrane helix</keyword>
<evidence type="ECO:0000313" key="4">
    <source>
        <dbReference type="Proteomes" id="UP000192247"/>
    </source>
</evidence>
<dbReference type="EMBL" id="MNPL01029985">
    <property type="protein sequence ID" value="OQR67074.1"/>
    <property type="molecule type" value="Genomic_DNA"/>
</dbReference>
<proteinExistence type="predicted"/>
<gene>
    <name evidence="3" type="ORF">BIW11_13742</name>
</gene>
<evidence type="ECO:0000259" key="2">
    <source>
        <dbReference type="PROSITE" id="PS51034"/>
    </source>
</evidence>
<keyword evidence="4" id="KW-1185">Reference proteome</keyword>
<comment type="caution">
    <text evidence="3">The sequence shown here is derived from an EMBL/GenBank/DDBJ whole genome shotgun (WGS) entry which is preliminary data.</text>
</comment>
<reference evidence="3 4" key="1">
    <citation type="journal article" date="2017" name="Gigascience">
        <title>Draft genome of the honey bee ectoparasitic mite, Tropilaelaps mercedesae, is shaped by the parasitic life history.</title>
        <authorList>
            <person name="Dong X."/>
            <person name="Armstrong S.D."/>
            <person name="Xia D."/>
            <person name="Makepeace B.L."/>
            <person name="Darby A.C."/>
            <person name="Kadowaki T."/>
        </authorList>
    </citation>
    <scope>NUCLEOTIDE SEQUENCE [LARGE SCALE GENOMIC DNA]</scope>
    <source>
        <strain evidence="3">Wuxi-XJTLU</strain>
    </source>
</reference>
<dbReference type="AlphaFoldDB" id="A0A1V9X0L7"/>
<sequence length="208" mass="23535">CQPDKDSSTARLNENETEHLSGLGFVVLFSLYLSIVLLDKTLSLGYSGTPTKAIDFTVDTMVALVRALVDYKVDCSEQQIRIRVNLKGHNFTDVYFENLKGYPGCAPNFTRDHQAAVFDIPIRDDFRCGVGKMTNKITGLKTYFHRIVLEEDEDSRNNSDAGVMPMAIGRSRQAIFFKCQLADRRRLLLNRTKRAASSQFPFELVEPE</sequence>
<feature type="non-terminal residue" evidence="3">
    <location>
        <position position="1"/>
    </location>
</feature>
<accession>A0A1V9X0L7</accession>
<keyword evidence="1" id="KW-0812">Transmembrane</keyword>
<dbReference type="PROSITE" id="PS51034">
    <property type="entry name" value="ZP_2"/>
    <property type="match status" value="1"/>
</dbReference>